<dbReference type="GO" id="GO:0046961">
    <property type="term" value="F:proton-transporting ATPase activity, rotational mechanism"/>
    <property type="evidence" value="ECO:0007669"/>
    <property type="project" value="InterPro"/>
</dbReference>
<dbReference type="STRING" id="1703770.AMJ39_06590"/>
<evidence type="ECO:0000256" key="4">
    <source>
        <dbReference type="ARBA" id="ARBA00022692"/>
    </source>
</evidence>
<accession>A0A0S7WS76</accession>
<keyword evidence="7 9" id="KW-0472">Membrane</keyword>
<reference evidence="10 11" key="1">
    <citation type="journal article" date="2015" name="Microbiome">
        <title>Genomic resolution of linkages in carbon, nitrogen, and sulfur cycling among widespread estuary sediment bacteria.</title>
        <authorList>
            <person name="Baker B.J."/>
            <person name="Lazar C.S."/>
            <person name="Teske A.P."/>
            <person name="Dick G.J."/>
        </authorList>
    </citation>
    <scope>NUCLEOTIDE SEQUENCE [LARGE SCALE GENOMIC DNA]</scope>
    <source>
        <strain evidence="10">DG_24</strain>
    </source>
</reference>
<keyword evidence="5 9" id="KW-1133">Transmembrane helix</keyword>
<dbReference type="GO" id="GO:0016471">
    <property type="term" value="C:vacuolar proton-transporting V-type ATPase complex"/>
    <property type="evidence" value="ECO:0007669"/>
    <property type="project" value="TreeGrafter"/>
</dbReference>
<sequence>MQKVSLLAHRSDQEELVRQLQNDGLLHISDLRESPLAEDFPDLVAEEEITDESLEELCSQLAWTIGSLSQFGPSEGFLQGFLGARAVLDEQTLEHTISEHDPAPVIDASRALERSHAELRSRETHLHAQMEFLLPWRTLDVPLEQVASTPHTTILPGVVPEAGGIDRLLSSVADLPVHIEVIERTPESTHCIVCFPATNKDPVEEALAAVEFERIDFAAHDLVGNPRELLADYEAQLQEIDEEREKLNATALELADNLPTLKILHDHYQSRLNQRRIQNLALSTRESALIVGWTPQSTYSRLERSAERFPHVSLTKIDPEPGERPPTVLSNRSPVRPFEVVTELYGMPHQRELDPTPFLAPFFALFFGLCLTDAGYGILLAFLVFLLMRKVQGDPKLLKLLLWGAAATVVMGAITGGWFGDAIDRLPFGFLKIMRNRLRLFDPFETPMVFFGISVGLGYIHCMFGRVIELYDTLRQRRLQDTLFGPLTWIVLINSILLGVLALVGLLPESLARPFFAVAFLGMLSALIFSAREEPNPVFRIIMGGINFYMGLTGFVGDTLSYVRLMALGMVTAGIAMAFNTIAGMIGDIPIVGIVLAAIVLIGAHHFNLAINVLGAFVHTLRLQFVEFFPKFYEAGGTIFRPFAREAKYTIVQRSSEH</sequence>
<feature type="transmembrane region" description="Helical" evidence="9">
    <location>
        <begin position="538"/>
        <end position="556"/>
    </location>
</feature>
<evidence type="ECO:0000256" key="8">
    <source>
        <dbReference type="SAM" id="Coils"/>
    </source>
</evidence>
<evidence type="ECO:0000256" key="1">
    <source>
        <dbReference type="ARBA" id="ARBA00004141"/>
    </source>
</evidence>
<feature type="coiled-coil region" evidence="8">
    <location>
        <begin position="230"/>
        <end position="257"/>
    </location>
</feature>
<feature type="transmembrane region" description="Helical" evidence="9">
    <location>
        <begin position="562"/>
        <end position="579"/>
    </location>
</feature>
<dbReference type="PANTHER" id="PTHR11629">
    <property type="entry name" value="VACUOLAR PROTON ATPASES"/>
    <property type="match status" value="1"/>
</dbReference>
<keyword evidence="3" id="KW-0813">Transport</keyword>
<dbReference type="Proteomes" id="UP000052008">
    <property type="component" value="Unassembled WGS sequence"/>
</dbReference>
<dbReference type="GO" id="GO:0007035">
    <property type="term" value="P:vacuolar acidification"/>
    <property type="evidence" value="ECO:0007669"/>
    <property type="project" value="TreeGrafter"/>
</dbReference>
<evidence type="ECO:0000256" key="9">
    <source>
        <dbReference type="SAM" id="Phobius"/>
    </source>
</evidence>
<keyword evidence="6" id="KW-0406">Ion transport</keyword>
<evidence type="ECO:0000313" key="11">
    <source>
        <dbReference type="Proteomes" id="UP000052008"/>
    </source>
</evidence>
<gene>
    <name evidence="10" type="ORF">AMJ39_06590</name>
</gene>
<evidence type="ECO:0000256" key="7">
    <source>
        <dbReference type="ARBA" id="ARBA00023136"/>
    </source>
</evidence>
<comment type="caution">
    <text evidence="10">The sequence shown here is derived from an EMBL/GenBank/DDBJ whole genome shotgun (WGS) entry which is preliminary data.</text>
</comment>
<evidence type="ECO:0000313" key="10">
    <source>
        <dbReference type="EMBL" id="KPJ52899.1"/>
    </source>
</evidence>
<name>A0A0S7WS76_UNCT6</name>
<comment type="similarity">
    <text evidence="2">Belongs to the V-ATPase 116 kDa subunit family.</text>
</comment>
<evidence type="ECO:0000256" key="3">
    <source>
        <dbReference type="ARBA" id="ARBA00022448"/>
    </source>
</evidence>
<evidence type="ECO:0000256" key="2">
    <source>
        <dbReference type="ARBA" id="ARBA00009904"/>
    </source>
</evidence>
<dbReference type="GO" id="GO:0051117">
    <property type="term" value="F:ATPase binding"/>
    <property type="evidence" value="ECO:0007669"/>
    <property type="project" value="TreeGrafter"/>
</dbReference>
<feature type="transmembrane region" description="Helical" evidence="9">
    <location>
        <begin position="483"/>
        <end position="505"/>
    </location>
</feature>
<evidence type="ECO:0000256" key="5">
    <source>
        <dbReference type="ARBA" id="ARBA00022989"/>
    </source>
</evidence>
<feature type="transmembrane region" description="Helical" evidence="9">
    <location>
        <begin position="448"/>
        <end position="471"/>
    </location>
</feature>
<dbReference type="Gene3D" id="3.30.70.2170">
    <property type="match status" value="1"/>
</dbReference>
<dbReference type="Pfam" id="PF01496">
    <property type="entry name" value="V_ATPase_I"/>
    <property type="match status" value="1"/>
</dbReference>
<keyword evidence="4 9" id="KW-0812">Transmembrane</keyword>
<dbReference type="Gene3D" id="3.30.70.2750">
    <property type="match status" value="1"/>
</dbReference>
<organism evidence="10 11">
    <name type="scientific">candidate division TA06 bacterium DG_24</name>
    <dbReference type="NCBI Taxonomy" id="1703770"/>
    <lineage>
        <taxon>Bacteria</taxon>
        <taxon>Bacteria division TA06</taxon>
    </lineage>
</organism>
<keyword evidence="8" id="KW-0175">Coiled coil</keyword>
<protein>
    <submittedName>
        <fullName evidence="10">Uncharacterized protein</fullName>
    </submittedName>
</protein>
<dbReference type="InterPro" id="IPR002490">
    <property type="entry name" value="V-ATPase_116kDa_su"/>
</dbReference>
<feature type="transmembrane region" description="Helical" evidence="9">
    <location>
        <begin position="591"/>
        <end position="618"/>
    </location>
</feature>
<comment type="subcellular location">
    <subcellularLocation>
        <location evidence="1">Membrane</location>
        <topology evidence="1">Multi-pass membrane protein</topology>
    </subcellularLocation>
</comment>
<feature type="transmembrane region" description="Helical" evidence="9">
    <location>
        <begin position="511"/>
        <end position="531"/>
    </location>
</feature>
<evidence type="ECO:0000256" key="6">
    <source>
        <dbReference type="ARBA" id="ARBA00023065"/>
    </source>
</evidence>
<dbReference type="AlphaFoldDB" id="A0A0S7WS76"/>
<feature type="transmembrane region" description="Helical" evidence="9">
    <location>
        <begin position="400"/>
        <end position="420"/>
    </location>
</feature>
<dbReference type="Gene3D" id="1.20.1460.20">
    <property type="match status" value="1"/>
</dbReference>
<proteinExistence type="inferred from homology"/>
<dbReference type="PANTHER" id="PTHR11629:SF63">
    <property type="entry name" value="V-TYPE PROTON ATPASE SUBUNIT A"/>
    <property type="match status" value="1"/>
</dbReference>
<dbReference type="EMBL" id="LIZS01000037">
    <property type="protein sequence ID" value="KPJ52899.1"/>
    <property type="molecule type" value="Genomic_DNA"/>
</dbReference>
<feature type="transmembrane region" description="Helical" evidence="9">
    <location>
        <begin position="358"/>
        <end position="388"/>
    </location>
</feature>
<dbReference type="GO" id="GO:0033179">
    <property type="term" value="C:proton-transporting V-type ATPase, V0 domain"/>
    <property type="evidence" value="ECO:0007669"/>
    <property type="project" value="InterPro"/>
</dbReference>